<accession>A0ABP4K3S3</accession>
<sequence length="304" mass="31542">MTPDLPIPDVVQNLTPFQALMIPVALVGAVFLSLGAQFQSRGVQRVEARLGQQSKGLSLRHVLALLGSGNWVLGTLMLGAAIVLQLVSITYAPLIVVQPLGAVALVVTTWFSSRSSGVPLGTQARRAVWTCIGGVGLFVLIAALYGRESPIGRGQLITVLVVLAIVLTLVVISFRLVAKRRNALYYIIGAGILYGFVATLAKVTLNRIVNGTFDWVTAFAIVGVVVASAVGAYFVQNAYSSGSADLVIAGLTVVDPIVAVGIGVIVLDEAAGAPVGAGIGFLVAGAIAITGVFLLAKHHPDSRR</sequence>
<dbReference type="RefSeq" id="WP_259557089.1">
    <property type="nucleotide sequence ID" value="NZ_BAAAJX010000006.1"/>
</dbReference>
<evidence type="ECO:0000313" key="2">
    <source>
        <dbReference type="EMBL" id="GAA1493429.1"/>
    </source>
</evidence>
<organism evidence="2 3">
    <name type="scientific">Curtobacterium herbarum</name>
    <dbReference type="NCBI Taxonomy" id="150122"/>
    <lineage>
        <taxon>Bacteria</taxon>
        <taxon>Bacillati</taxon>
        <taxon>Actinomycetota</taxon>
        <taxon>Actinomycetes</taxon>
        <taxon>Micrococcales</taxon>
        <taxon>Microbacteriaceae</taxon>
        <taxon>Curtobacterium</taxon>
    </lineage>
</organism>
<proteinExistence type="predicted"/>
<feature type="transmembrane region" description="Helical" evidence="1">
    <location>
        <begin position="157"/>
        <end position="177"/>
    </location>
</feature>
<evidence type="ECO:0008006" key="4">
    <source>
        <dbReference type="Google" id="ProtNLM"/>
    </source>
</evidence>
<feature type="transmembrane region" description="Helical" evidence="1">
    <location>
        <begin position="215"/>
        <end position="234"/>
    </location>
</feature>
<feature type="transmembrane region" description="Helical" evidence="1">
    <location>
        <begin position="184"/>
        <end position="203"/>
    </location>
</feature>
<feature type="transmembrane region" description="Helical" evidence="1">
    <location>
        <begin position="273"/>
        <end position="296"/>
    </location>
</feature>
<feature type="transmembrane region" description="Helical" evidence="1">
    <location>
        <begin position="127"/>
        <end position="145"/>
    </location>
</feature>
<name>A0ABP4K3S3_9MICO</name>
<keyword evidence="3" id="KW-1185">Reference proteome</keyword>
<feature type="transmembrane region" description="Helical" evidence="1">
    <location>
        <begin position="246"/>
        <end position="267"/>
    </location>
</feature>
<protein>
    <recommendedName>
        <fullName evidence="4">Multidrug DMT transporter permease</fullName>
    </recommendedName>
</protein>
<reference evidence="3" key="1">
    <citation type="journal article" date="2019" name="Int. J. Syst. Evol. Microbiol.">
        <title>The Global Catalogue of Microorganisms (GCM) 10K type strain sequencing project: providing services to taxonomists for standard genome sequencing and annotation.</title>
        <authorList>
            <consortium name="The Broad Institute Genomics Platform"/>
            <consortium name="The Broad Institute Genome Sequencing Center for Infectious Disease"/>
            <person name="Wu L."/>
            <person name="Ma J."/>
        </authorList>
    </citation>
    <scope>NUCLEOTIDE SEQUENCE [LARGE SCALE GENOMIC DNA]</scope>
    <source>
        <strain evidence="3">JCM 12140</strain>
    </source>
</reference>
<feature type="transmembrane region" description="Helical" evidence="1">
    <location>
        <begin position="90"/>
        <end position="111"/>
    </location>
</feature>
<dbReference type="PANTHER" id="PTHR40761:SF1">
    <property type="entry name" value="CONSERVED INTEGRAL MEMBRANE ALANINE VALINE AND LEUCINE RICH PROTEIN-RELATED"/>
    <property type="match status" value="1"/>
</dbReference>
<evidence type="ECO:0000313" key="3">
    <source>
        <dbReference type="Proteomes" id="UP001501742"/>
    </source>
</evidence>
<feature type="transmembrane region" description="Helical" evidence="1">
    <location>
        <begin position="20"/>
        <end position="38"/>
    </location>
</feature>
<keyword evidence="1" id="KW-0812">Transmembrane</keyword>
<dbReference type="Proteomes" id="UP001501742">
    <property type="component" value="Unassembled WGS sequence"/>
</dbReference>
<dbReference type="PANTHER" id="PTHR40761">
    <property type="entry name" value="CONSERVED INTEGRAL MEMBRANE ALANINE VALINE AND LEUCINE RICH PROTEIN-RELATED"/>
    <property type="match status" value="1"/>
</dbReference>
<gene>
    <name evidence="2" type="ORF">GCM10009627_17750</name>
</gene>
<feature type="transmembrane region" description="Helical" evidence="1">
    <location>
        <begin position="59"/>
        <end position="84"/>
    </location>
</feature>
<comment type="caution">
    <text evidence="2">The sequence shown here is derived from an EMBL/GenBank/DDBJ whole genome shotgun (WGS) entry which is preliminary data.</text>
</comment>
<dbReference type="EMBL" id="BAAAJX010000006">
    <property type="protein sequence ID" value="GAA1493429.1"/>
    <property type="molecule type" value="Genomic_DNA"/>
</dbReference>
<evidence type="ECO:0000256" key="1">
    <source>
        <dbReference type="SAM" id="Phobius"/>
    </source>
</evidence>
<dbReference type="NCBIfam" id="NF038012">
    <property type="entry name" value="DMT_1"/>
    <property type="match status" value="1"/>
</dbReference>
<keyword evidence="1" id="KW-0472">Membrane</keyword>
<keyword evidence="1" id="KW-1133">Transmembrane helix</keyword>